<dbReference type="Pfam" id="PF00542">
    <property type="entry name" value="Ribosomal_L12"/>
    <property type="match status" value="1"/>
</dbReference>
<dbReference type="GO" id="GO:0003735">
    <property type="term" value="F:structural constituent of ribosome"/>
    <property type="evidence" value="ECO:0007669"/>
    <property type="project" value="InterPro"/>
</dbReference>
<sequence length="82" mass="9474">MRRSPKPHLTPTLSLQHGRLRDLERKVDLLLDHLGVEEPPILGMERVHELLRQGKKIEAIKVYRQLTGEGLKESKDAVERMS</sequence>
<organism evidence="2">
    <name type="scientific">Streptomyces sp. NBC_00003</name>
    <dbReference type="NCBI Taxonomy" id="2903608"/>
    <lineage>
        <taxon>Bacteria</taxon>
        <taxon>Bacillati</taxon>
        <taxon>Actinomycetota</taxon>
        <taxon>Actinomycetes</taxon>
        <taxon>Kitasatosporales</taxon>
        <taxon>Streptomycetaceae</taxon>
        <taxon>Streptomyces</taxon>
    </lineage>
</organism>
<dbReference type="InterPro" id="IPR014719">
    <property type="entry name" value="Ribosomal_bL12_C/ClpS-like"/>
</dbReference>
<name>A0AAU2VHL8_9ACTN</name>
<keyword evidence="2" id="KW-0689">Ribosomal protein</keyword>
<dbReference type="GO" id="GO:0006412">
    <property type="term" value="P:translation"/>
    <property type="evidence" value="ECO:0007669"/>
    <property type="project" value="InterPro"/>
</dbReference>
<accession>A0AAU2VHL8</accession>
<protein>
    <submittedName>
        <fullName evidence="2">Ribosomal protein L7/L12</fullName>
    </submittedName>
</protein>
<keyword evidence="2" id="KW-0687">Ribonucleoprotein</keyword>
<dbReference type="Gene3D" id="3.30.1390.10">
    <property type="match status" value="1"/>
</dbReference>
<dbReference type="AlphaFoldDB" id="A0AAU2VHL8"/>
<dbReference type="GO" id="GO:0005840">
    <property type="term" value="C:ribosome"/>
    <property type="evidence" value="ECO:0007669"/>
    <property type="project" value="UniProtKB-KW"/>
</dbReference>
<gene>
    <name evidence="2" type="ORF">OG549_39710</name>
</gene>
<evidence type="ECO:0000313" key="2">
    <source>
        <dbReference type="EMBL" id="WTW66744.1"/>
    </source>
</evidence>
<evidence type="ECO:0000259" key="1">
    <source>
        <dbReference type="Pfam" id="PF00542"/>
    </source>
</evidence>
<feature type="domain" description="Large ribosomal subunit protein bL12 C-terminal" evidence="1">
    <location>
        <begin position="54"/>
        <end position="80"/>
    </location>
</feature>
<reference evidence="2" key="1">
    <citation type="submission" date="2022-10" db="EMBL/GenBank/DDBJ databases">
        <title>The complete genomes of actinobacterial strains from the NBC collection.</title>
        <authorList>
            <person name="Joergensen T.S."/>
            <person name="Alvarez Arevalo M."/>
            <person name="Sterndorff E.B."/>
            <person name="Faurdal D."/>
            <person name="Vuksanovic O."/>
            <person name="Mourched A.-S."/>
            <person name="Charusanti P."/>
            <person name="Shaw S."/>
            <person name="Blin K."/>
            <person name="Weber T."/>
        </authorList>
    </citation>
    <scope>NUCLEOTIDE SEQUENCE</scope>
    <source>
        <strain evidence="2">NBC_00003</strain>
    </source>
</reference>
<dbReference type="InterPro" id="IPR013823">
    <property type="entry name" value="Ribosomal_bL12_C"/>
</dbReference>
<proteinExistence type="predicted"/>
<dbReference type="EMBL" id="CP108318">
    <property type="protein sequence ID" value="WTW66744.1"/>
    <property type="molecule type" value="Genomic_DNA"/>
</dbReference>